<evidence type="ECO:0000259" key="2">
    <source>
        <dbReference type="Pfam" id="PF09511"/>
    </source>
</evidence>
<dbReference type="Pfam" id="PF09511">
    <property type="entry name" value="RNA_lig_T4_1"/>
    <property type="match status" value="1"/>
</dbReference>
<feature type="domain" description="T4 RNA ligase 1-like N-terminal" evidence="2">
    <location>
        <begin position="47"/>
        <end position="239"/>
    </location>
</feature>
<comment type="caution">
    <text evidence="3">The sequence shown here is derived from an EMBL/GenBank/DDBJ whole genome shotgun (WGS) entry which is preliminary data.</text>
</comment>
<gene>
    <name evidence="3" type="ORF">SAMN06265339_0796</name>
</gene>
<sequence length="352" mass="41994">MEVDLNSVLKEIEGNRYFKVVERGDFVKVSYRYNVPKVFDSPLKRELRGITFRKSTKEVVSRPFHKFFNVNEHEETQREKLSNKEFVAREKFDGTMVHFFLDGEKIAVATQKSFDAPQLERVREIVKRNNNLSSFIKSVLSKGCTPIFEFVSPEYQIVIPYDKERLILTEIRDNRTGKYLLERYEHQIDVDVAGKVGKGTLKDFERMLENREFIEGFVLKNFDREEPFPLFVKLKSPWYYDRHYAFTYLHNIPAHKLFLLYLQGKWDDFFSKVTNEKLKERRLRELEELISAYERALKVVESAKSEEEIRGSDEFPVEVLVQAYKLRKKGKDYEKFLGQKFYEYLKKNSNKT</sequence>
<organism evidence="3 4">
    <name type="scientific">Desulfurobacterium pacificum</name>
    <dbReference type="NCBI Taxonomy" id="240166"/>
    <lineage>
        <taxon>Bacteria</taxon>
        <taxon>Pseudomonadati</taxon>
        <taxon>Aquificota</taxon>
        <taxon>Aquificia</taxon>
        <taxon>Desulfurobacteriales</taxon>
        <taxon>Desulfurobacteriaceae</taxon>
        <taxon>Desulfurobacterium</taxon>
    </lineage>
</organism>
<dbReference type="InterPro" id="IPR019039">
    <property type="entry name" value="T4-Rnl1-like_N"/>
</dbReference>
<evidence type="ECO:0000256" key="1">
    <source>
        <dbReference type="SAM" id="Coils"/>
    </source>
</evidence>
<dbReference type="SUPFAM" id="SSF56091">
    <property type="entry name" value="DNA ligase/mRNA capping enzyme, catalytic domain"/>
    <property type="match status" value="1"/>
</dbReference>
<dbReference type="Proteomes" id="UP001157911">
    <property type="component" value="Unassembled WGS sequence"/>
</dbReference>
<proteinExistence type="predicted"/>
<reference evidence="3 4" key="1">
    <citation type="submission" date="2017-05" db="EMBL/GenBank/DDBJ databases">
        <authorList>
            <person name="Varghese N."/>
            <person name="Submissions S."/>
        </authorList>
    </citation>
    <scope>NUCLEOTIDE SEQUENCE [LARGE SCALE GENOMIC DNA]</scope>
    <source>
        <strain evidence="3 4">DSM 15522</strain>
    </source>
</reference>
<protein>
    <submittedName>
        <fullName evidence="3">RNA ligase</fullName>
    </submittedName>
</protein>
<evidence type="ECO:0000313" key="3">
    <source>
        <dbReference type="EMBL" id="SMP10411.1"/>
    </source>
</evidence>
<name>A0ABY1NI35_9BACT</name>
<keyword evidence="3" id="KW-0436">Ligase</keyword>
<dbReference type="RefSeq" id="WP_283400283.1">
    <property type="nucleotide sequence ID" value="NZ_FXUB01000002.1"/>
</dbReference>
<dbReference type="EMBL" id="FXUB01000002">
    <property type="protein sequence ID" value="SMP10411.1"/>
    <property type="molecule type" value="Genomic_DNA"/>
</dbReference>
<evidence type="ECO:0000313" key="4">
    <source>
        <dbReference type="Proteomes" id="UP001157911"/>
    </source>
</evidence>
<keyword evidence="4" id="KW-1185">Reference proteome</keyword>
<feature type="coiled-coil region" evidence="1">
    <location>
        <begin position="276"/>
        <end position="306"/>
    </location>
</feature>
<keyword evidence="1" id="KW-0175">Coiled coil</keyword>
<dbReference type="GO" id="GO:0016874">
    <property type="term" value="F:ligase activity"/>
    <property type="evidence" value="ECO:0007669"/>
    <property type="project" value="UniProtKB-KW"/>
</dbReference>
<accession>A0ABY1NI35</accession>